<comment type="caution">
    <text evidence="1">The sequence shown here is derived from an EMBL/GenBank/DDBJ whole genome shotgun (WGS) entry which is preliminary data.</text>
</comment>
<proteinExistence type="predicted"/>
<accession>A0ABP6UY89</accession>
<gene>
    <name evidence="1" type="ORF">GCM10022393_42640</name>
</gene>
<evidence type="ECO:0008006" key="3">
    <source>
        <dbReference type="Google" id="ProtNLM"/>
    </source>
</evidence>
<name>A0ABP6UY89_9FLAO</name>
<reference evidence="2" key="1">
    <citation type="journal article" date="2019" name="Int. J. Syst. Evol. Microbiol.">
        <title>The Global Catalogue of Microorganisms (GCM) 10K type strain sequencing project: providing services to taxonomists for standard genome sequencing and annotation.</title>
        <authorList>
            <consortium name="The Broad Institute Genomics Platform"/>
            <consortium name="The Broad Institute Genome Sequencing Center for Infectious Disease"/>
            <person name="Wu L."/>
            <person name="Ma J."/>
        </authorList>
    </citation>
    <scope>NUCLEOTIDE SEQUENCE [LARGE SCALE GENOMIC DNA]</scope>
    <source>
        <strain evidence="2">JCM 17106</strain>
    </source>
</reference>
<organism evidence="1 2">
    <name type="scientific">Aquimarina addita</name>
    <dbReference type="NCBI Taxonomy" id="870485"/>
    <lineage>
        <taxon>Bacteria</taxon>
        <taxon>Pseudomonadati</taxon>
        <taxon>Bacteroidota</taxon>
        <taxon>Flavobacteriia</taxon>
        <taxon>Flavobacteriales</taxon>
        <taxon>Flavobacteriaceae</taxon>
        <taxon>Aquimarina</taxon>
    </lineage>
</organism>
<keyword evidence="2" id="KW-1185">Reference proteome</keyword>
<evidence type="ECO:0000313" key="1">
    <source>
        <dbReference type="EMBL" id="GAA3523292.1"/>
    </source>
</evidence>
<sequence length="308" mass="34495">MEKELLSLFYFQEESTNQNQSSALHFSSERLSKNFLVELYSINTSKNLELSFQVGGDLENHRGSCGGNEEVFHGIPELVDSWKKLDDLGLDEAIKRNPLHLEATKKSEDLKLHSNPIEADKLIKNINEGIDQIGDNVKIVLDKIKSGEFESIPGYKDLIQGIKKVPDDAINSNTANEVAQTFRHLDNSSSVPNSRKVLGHKSTTDPKFDIDYAEKSTGGSKLYDKACQFKTTDNASSVHNRLKSDGLRKQLLNADANEKILQVEIRNGSIVDVESGQYFTQRLQWAKDNISGFKLIITDSNGSILKMY</sequence>
<protein>
    <recommendedName>
        <fullName evidence="3">tRNA nuclease CdiA C-terminal domain-containing protein</fullName>
    </recommendedName>
</protein>
<dbReference type="RefSeq" id="WP_344930935.1">
    <property type="nucleotide sequence ID" value="NZ_BAABCW010000034.1"/>
</dbReference>
<evidence type="ECO:0000313" key="2">
    <source>
        <dbReference type="Proteomes" id="UP001500459"/>
    </source>
</evidence>
<dbReference type="Proteomes" id="UP001500459">
    <property type="component" value="Unassembled WGS sequence"/>
</dbReference>
<dbReference type="EMBL" id="BAABCW010000034">
    <property type="protein sequence ID" value="GAA3523292.1"/>
    <property type="molecule type" value="Genomic_DNA"/>
</dbReference>